<name>A0ABY6IE58_STRPE</name>
<dbReference type="GO" id="GO:0005524">
    <property type="term" value="F:ATP binding"/>
    <property type="evidence" value="ECO:0007669"/>
    <property type="project" value="UniProtKB-KW"/>
</dbReference>
<gene>
    <name evidence="3" type="ORF">OGH68_23985</name>
</gene>
<organism evidence="3 4">
    <name type="scientific">Streptomyces peucetius</name>
    <dbReference type="NCBI Taxonomy" id="1950"/>
    <lineage>
        <taxon>Bacteria</taxon>
        <taxon>Bacillati</taxon>
        <taxon>Actinomycetota</taxon>
        <taxon>Actinomycetes</taxon>
        <taxon>Kitasatosporales</taxon>
        <taxon>Streptomycetaceae</taxon>
        <taxon>Streptomyces</taxon>
    </lineage>
</organism>
<dbReference type="RefSeq" id="WP_264247026.1">
    <property type="nucleotide sequence ID" value="NZ_CP107567.1"/>
</dbReference>
<keyword evidence="3" id="KW-0547">Nucleotide-binding</keyword>
<keyword evidence="2" id="KW-0732">Signal</keyword>
<dbReference type="Proteomes" id="UP001163878">
    <property type="component" value="Chromosome"/>
</dbReference>
<feature type="region of interest" description="Disordered" evidence="1">
    <location>
        <begin position="55"/>
        <end position="141"/>
    </location>
</feature>
<reference evidence="3" key="1">
    <citation type="submission" date="2022-10" db="EMBL/GenBank/DDBJ databases">
        <title>Cytochrome P450 Catalyzes Benzene Ring Formation in the Biosynthesis of Trialkyl-Substituted Aromatic Polyketides.</title>
        <authorList>
            <person name="Zhao E."/>
            <person name="Ge H."/>
        </authorList>
    </citation>
    <scope>NUCLEOTIDE SEQUENCE</scope>
    <source>
        <strain evidence="3">NA0869</strain>
    </source>
</reference>
<feature type="compositionally biased region" description="Low complexity" evidence="1">
    <location>
        <begin position="130"/>
        <end position="141"/>
    </location>
</feature>
<evidence type="ECO:0000313" key="4">
    <source>
        <dbReference type="Proteomes" id="UP001163878"/>
    </source>
</evidence>
<feature type="compositionally biased region" description="Low complexity" evidence="1">
    <location>
        <begin position="76"/>
        <end position="98"/>
    </location>
</feature>
<feature type="chain" id="PRO_5046526065" evidence="2">
    <location>
        <begin position="27"/>
        <end position="141"/>
    </location>
</feature>
<sequence length="141" mass="13117">MSLPLTRRIARAALLVAAGAAPVVGAAGSAGAMELPQAPVGGLSALDTDNVSGTVDSVSRETTKVAGQVGGKTAEKAAPGATKTVGKAAKATTPLAKKATGDTAGQAGSLVGGATKGGLPTDALTGGGLPTSSLGGMPLGG</sequence>
<evidence type="ECO:0000256" key="1">
    <source>
        <dbReference type="SAM" id="MobiDB-lite"/>
    </source>
</evidence>
<dbReference type="EMBL" id="CP107567">
    <property type="protein sequence ID" value="UYQ64222.1"/>
    <property type="molecule type" value="Genomic_DNA"/>
</dbReference>
<keyword evidence="3" id="KW-0067">ATP-binding</keyword>
<proteinExistence type="predicted"/>
<evidence type="ECO:0000313" key="3">
    <source>
        <dbReference type="EMBL" id="UYQ64222.1"/>
    </source>
</evidence>
<keyword evidence="4" id="KW-1185">Reference proteome</keyword>
<accession>A0ABY6IE58</accession>
<evidence type="ECO:0000256" key="2">
    <source>
        <dbReference type="SAM" id="SignalP"/>
    </source>
</evidence>
<feature type="signal peptide" evidence="2">
    <location>
        <begin position="1"/>
        <end position="26"/>
    </location>
</feature>
<protein>
    <submittedName>
        <fullName evidence="3">ATP-binding protein</fullName>
    </submittedName>
</protein>